<dbReference type="InterPro" id="IPR050471">
    <property type="entry name" value="AB_hydrolase"/>
</dbReference>
<organism evidence="2 3">
    <name type="scientific">Salinarimonas soli</name>
    <dbReference type="NCBI Taxonomy" id="1638099"/>
    <lineage>
        <taxon>Bacteria</taxon>
        <taxon>Pseudomonadati</taxon>
        <taxon>Pseudomonadota</taxon>
        <taxon>Alphaproteobacteria</taxon>
        <taxon>Hyphomicrobiales</taxon>
        <taxon>Salinarimonadaceae</taxon>
        <taxon>Salinarimonas</taxon>
    </lineage>
</organism>
<sequence>MSEPLVLVPGLNCTRALFGPQIAAFEGARPVLVANHTRDDTIPEIARRLLADAPPRFGLLGLSMGGYVALEVMRQAPGRVARLALLDTSARPDTDESKANRERLIALAGTDRFAEVADILWQRYVAPHRQNDAALARIVMGMQRETGPQTFARQQRAIMGRVDSRPDLPGIEIPTLVLVGEDDVITPPEHAREIAEAIEWASLVVVPGCGHLSTLESPGIVNEAIGAWLAAGA</sequence>
<dbReference type="EMBL" id="VUOA01000036">
    <property type="protein sequence ID" value="KAA2235354.1"/>
    <property type="molecule type" value="Genomic_DNA"/>
</dbReference>
<dbReference type="PANTHER" id="PTHR43433">
    <property type="entry name" value="HYDROLASE, ALPHA/BETA FOLD FAMILY PROTEIN"/>
    <property type="match status" value="1"/>
</dbReference>
<evidence type="ECO:0000259" key="1">
    <source>
        <dbReference type="Pfam" id="PF00561"/>
    </source>
</evidence>
<evidence type="ECO:0000313" key="2">
    <source>
        <dbReference type="EMBL" id="KAA2235354.1"/>
    </source>
</evidence>
<name>A0A5B2V8N2_9HYPH</name>
<feature type="domain" description="AB hydrolase-1" evidence="1">
    <location>
        <begin position="56"/>
        <end position="218"/>
    </location>
</feature>
<proteinExistence type="predicted"/>
<reference evidence="2 3" key="1">
    <citation type="submission" date="2019-09" db="EMBL/GenBank/DDBJ databases">
        <title>Salinarimonas rosea gen. nov., sp. nov., a new member of the a-2 subgroup of the Proteobacteria.</title>
        <authorList>
            <person name="Liu J."/>
        </authorList>
    </citation>
    <scope>NUCLEOTIDE SEQUENCE [LARGE SCALE GENOMIC DNA]</scope>
    <source>
        <strain evidence="2 3">BN140002</strain>
    </source>
</reference>
<dbReference type="InterPro" id="IPR000073">
    <property type="entry name" value="AB_hydrolase_1"/>
</dbReference>
<keyword evidence="2" id="KW-0378">Hydrolase</keyword>
<keyword evidence="3" id="KW-1185">Reference proteome</keyword>
<comment type="caution">
    <text evidence="2">The sequence shown here is derived from an EMBL/GenBank/DDBJ whole genome shotgun (WGS) entry which is preliminary data.</text>
</comment>
<dbReference type="Proteomes" id="UP000323142">
    <property type="component" value="Unassembled WGS sequence"/>
</dbReference>
<dbReference type="PANTHER" id="PTHR43433:SF4">
    <property type="entry name" value="NON-HEME CHLOROPEROXIDASE-RELATED"/>
    <property type="match status" value="1"/>
</dbReference>
<dbReference type="PRINTS" id="PR00111">
    <property type="entry name" value="ABHYDROLASE"/>
</dbReference>
<evidence type="ECO:0000313" key="3">
    <source>
        <dbReference type="Proteomes" id="UP000323142"/>
    </source>
</evidence>
<protein>
    <submittedName>
        <fullName evidence="2">Alpha/beta fold hydrolase</fullName>
    </submittedName>
</protein>
<dbReference type="InterPro" id="IPR029058">
    <property type="entry name" value="AB_hydrolase_fold"/>
</dbReference>
<dbReference type="OrthoDB" id="5491135at2"/>
<dbReference type="GO" id="GO:0016787">
    <property type="term" value="F:hydrolase activity"/>
    <property type="evidence" value="ECO:0007669"/>
    <property type="project" value="UniProtKB-KW"/>
</dbReference>
<reference evidence="2 3" key="2">
    <citation type="submission" date="2019-09" db="EMBL/GenBank/DDBJ databases">
        <authorList>
            <person name="Jin C."/>
        </authorList>
    </citation>
    <scope>NUCLEOTIDE SEQUENCE [LARGE SCALE GENOMIC DNA]</scope>
    <source>
        <strain evidence="2 3">BN140002</strain>
    </source>
</reference>
<dbReference type="SUPFAM" id="SSF53474">
    <property type="entry name" value="alpha/beta-Hydrolases"/>
    <property type="match status" value="1"/>
</dbReference>
<accession>A0A5B2V8N2</accession>
<dbReference type="AlphaFoldDB" id="A0A5B2V8N2"/>
<dbReference type="RefSeq" id="WP_149820960.1">
    <property type="nucleotide sequence ID" value="NZ_VUOA01000036.1"/>
</dbReference>
<dbReference type="Gene3D" id="3.40.50.1820">
    <property type="entry name" value="alpha/beta hydrolase"/>
    <property type="match status" value="1"/>
</dbReference>
<dbReference type="Pfam" id="PF00561">
    <property type="entry name" value="Abhydrolase_1"/>
    <property type="match status" value="1"/>
</dbReference>
<gene>
    <name evidence="2" type="ORF">F0L46_20290</name>
</gene>